<reference evidence="3" key="2">
    <citation type="submission" date="2012-04" db="EMBL/GenBank/DDBJ databases">
        <title>Complete genome sequence of Providencia stuartii clinical isolate MRSN 2154.</title>
        <authorList>
            <person name="Clifford R.J."/>
            <person name="Hang J."/>
            <person name="Riley M.C."/>
            <person name="Onmus-Leone F."/>
            <person name="Kuschner R.A."/>
            <person name="Lesho E.P."/>
            <person name="Waterman P.E."/>
        </authorList>
    </citation>
    <scope>NUCLEOTIDE SEQUENCE [LARGE SCALE GENOMIC DNA]</scope>
    <source>
        <strain evidence="3">MRSN 2154</strain>
    </source>
</reference>
<feature type="transmembrane region" description="Helical" evidence="1">
    <location>
        <begin position="69"/>
        <end position="88"/>
    </location>
</feature>
<keyword evidence="1" id="KW-0472">Membrane</keyword>
<sequence length="91" mass="10557">MDGLIVITFSIIIGFIALVLILPVIILSLFDKSREAKKQSVTKYQREMEKIEKPEVIAKQIDNEERMTLIIFSIVILIVLVVIIYILFCYR</sequence>
<keyword evidence="1" id="KW-1133">Transmembrane helix</keyword>
<gene>
    <name evidence="2" type="ordered locus">S70_01435</name>
</gene>
<proteinExistence type="predicted"/>
<organism evidence="2 3">
    <name type="scientific">Providencia stuartii (strain MRSN 2154)</name>
    <dbReference type="NCBI Taxonomy" id="1157951"/>
    <lineage>
        <taxon>Bacteria</taxon>
        <taxon>Pseudomonadati</taxon>
        <taxon>Pseudomonadota</taxon>
        <taxon>Gammaproteobacteria</taxon>
        <taxon>Enterobacterales</taxon>
        <taxon>Morganellaceae</taxon>
        <taxon>Providencia</taxon>
    </lineage>
</organism>
<keyword evidence="1" id="KW-0812">Transmembrane</keyword>
<dbReference type="HOGENOM" id="CLU_2424581_0_0_6"/>
<dbReference type="AlphaFoldDB" id="A0A140NH55"/>
<protein>
    <submittedName>
        <fullName evidence="2">Uncharacterized protein</fullName>
    </submittedName>
</protein>
<feature type="transmembrane region" description="Helical" evidence="1">
    <location>
        <begin position="6"/>
        <end position="30"/>
    </location>
</feature>
<name>A0A140NH55_PROSM</name>
<evidence type="ECO:0000256" key="1">
    <source>
        <dbReference type="SAM" id="Phobius"/>
    </source>
</evidence>
<dbReference type="RefSeq" id="WP_014656146.1">
    <property type="nucleotide sequence ID" value="NC_017731.1"/>
</dbReference>
<evidence type="ECO:0000313" key="3">
    <source>
        <dbReference type="Proteomes" id="UP000005012"/>
    </source>
</evidence>
<accession>A0A140NH55</accession>
<dbReference type="EMBL" id="CP003488">
    <property type="protein sequence ID" value="AFH92183.1"/>
    <property type="molecule type" value="Genomic_DNA"/>
</dbReference>
<evidence type="ECO:0000313" key="2">
    <source>
        <dbReference type="EMBL" id="AFH92183.1"/>
    </source>
</evidence>
<dbReference type="GeneID" id="93518977"/>
<reference evidence="2 3" key="1">
    <citation type="journal article" date="2012" name="J. Bacteriol.">
        <title>Complete Genome Sequence of Providencia stuartii Clinical Isolate MRSN 2154.</title>
        <authorList>
            <person name="Clifford R.J."/>
            <person name="Hang J."/>
            <person name="Riley M.C."/>
            <person name="Onmus-Leone F."/>
            <person name="Kuschner R.A."/>
            <person name="Lesho E.P."/>
            <person name="Waterman P.E."/>
        </authorList>
    </citation>
    <scope>NUCLEOTIDE SEQUENCE [LARGE SCALE GENOMIC DNA]</scope>
    <source>
        <strain evidence="2 3">MRSN 2154</strain>
    </source>
</reference>
<dbReference type="KEGG" id="psi:S70_01435"/>
<dbReference type="Proteomes" id="UP000005012">
    <property type="component" value="Chromosome"/>
</dbReference>